<dbReference type="Proteomes" id="UP001497382">
    <property type="component" value="Unassembled WGS sequence"/>
</dbReference>
<comment type="caution">
    <text evidence="4">The sequence shown here is derived from an EMBL/GenBank/DDBJ whole genome shotgun (WGS) entry which is preliminary data.</text>
</comment>
<dbReference type="PANTHER" id="PTHR23104:SF17">
    <property type="entry name" value="EF-HAND DOMAIN-CONTAINING PROTEIN"/>
    <property type="match status" value="1"/>
</dbReference>
<dbReference type="EMBL" id="CAXIEN010000056">
    <property type="protein sequence ID" value="CAL1271780.1"/>
    <property type="molecule type" value="Genomic_DNA"/>
</dbReference>
<dbReference type="InterPro" id="IPR052110">
    <property type="entry name" value="MCFD2-like"/>
</dbReference>
<reference evidence="4 5" key="1">
    <citation type="submission" date="2024-04" db="EMBL/GenBank/DDBJ databases">
        <authorList>
            <person name="Rising A."/>
            <person name="Reimegard J."/>
            <person name="Sonavane S."/>
            <person name="Akerstrom W."/>
            <person name="Nylinder S."/>
            <person name="Hedman E."/>
            <person name="Kallberg Y."/>
        </authorList>
    </citation>
    <scope>NUCLEOTIDE SEQUENCE [LARGE SCALE GENOMIC DNA]</scope>
</reference>
<evidence type="ECO:0008006" key="6">
    <source>
        <dbReference type="Google" id="ProtNLM"/>
    </source>
</evidence>
<dbReference type="SUPFAM" id="SSF47473">
    <property type="entry name" value="EF-hand"/>
    <property type="match status" value="1"/>
</dbReference>
<evidence type="ECO:0000313" key="5">
    <source>
        <dbReference type="Proteomes" id="UP001497382"/>
    </source>
</evidence>
<protein>
    <recommendedName>
        <fullName evidence="6">Multiple coagulation factor deficiency protein 2</fullName>
    </recommendedName>
</protein>
<dbReference type="InterPro" id="IPR011992">
    <property type="entry name" value="EF-hand-dom_pair"/>
</dbReference>
<organism evidence="4 5">
    <name type="scientific">Larinioides sclopetarius</name>
    <dbReference type="NCBI Taxonomy" id="280406"/>
    <lineage>
        <taxon>Eukaryota</taxon>
        <taxon>Metazoa</taxon>
        <taxon>Ecdysozoa</taxon>
        <taxon>Arthropoda</taxon>
        <taxon>Chelicerata</taxon>
        <taxon>Arachnida</taxon>
        <taxon>Araneae</taxon>
        <taxon>Araneomorphae</taxon>
        <taxon>Entelegynae</taxon>
        <taxon>Araneoidea</taxon>
        <taxon>Araneidae</taxon>
        <taxon>Larinioides</taxon>
    </lineage>
</organism>
<dbReference type="InterPro" id="IPR018247">
    <property type="entry name" value="EF_Hand_1_Ca_BS"/>
</dbReference>
<evidence type="ECO:0000256" key="1">
    <source>
        <dbReference type="ARBA" id="ARBA00022729"/>
    </source>
</evidence>
<evidence type="ECO:0000256" key="2">
    <source>
        <dbReference type="ARBA" id="ARBA00022737"/>
    </source>
</evidence>
<evidence type="ECO:0000313" key="4">
    <source>
        <dbReference type="EMBL" id="CAL1271780.1"/>
    </source>
</evidence>
<name>A0AAV1ZJT8_9ARAC</name>
<evidence type="ECO:0000256" key="3">
    <source>
        <dbReference type="ARBA" id="ARBA00022837"/>
    </source>
</evidence>
<dbReference type="PROSITE" id="PS00018">
    <property type="entry name" value="EF_HAND_1"/>
    <property type="match status" value="2"/>
</dbReference>
<keyword evidence="1" id="KW-0732">Signal</keyword>
<keyword evidence="5" id="KW-1185">Reference proteome</keyword>
<sequence>MGYDIAFKILVVLFVVDSYKPFPFEQHFFNSNSPLDEVNHIHHHINAISVQDIHQRTRNELDFLYFRMYDSDRNDKLDGCEIIQSLFHWHEKEQYEKNANISIEAIRIFESEELASLVDPILESDDKNMDGFIDFSEYISAEARRLK</sequence>
<gene>
    <name evidence="4" type="ORF">LARSCL_LOCUS6004</name>
</gene>
<dbReference type="PANTHER" id="PTHR23104">
    <property type="entry name" value="MULTIPLE COAGULATION FACTOR DEFICIENCY PROTEIN 2 NEURAL STEM CELL DERIVED NEURONAL SURVIVAL PROTEIN"/>
    <property type="match status" value="1"/>
</dbReference>
<accession>A0AAV1ZJT8</accession>
<proteinExistence type="predicted"/>
<keyword evidence="3" id="KW-0106">Calcium</keyword>
<dbReference type="AlphaFoldDB" id="A0AAV1ZJT8"/>
<keyword evidence="2" id="KW-0677">Repeat</keyword>
<dbReference type="Gene3D" id="1.10.238.10">
    <property type="entry name" value="EF-hand"/>
    <property type="match status" value="1"/>
</dbReference>